<dbReference type="PANTHER" id="PTHR43065">
    <property type="entry name" value="SENSOR HISTIDINE KINASE"/>
    <property type="match status" value="1"/>
</dbReference>
<feature type="domain" description="Histidine kinase" evidence="8">
    <location>
        <begin position="217"/>
        <end position="473"/>
    </location>
</feature>
<dbReference type="Gene3D" id="1.10.287.130">
    <property type="match status" value="1"/>
</dbReference>
<evidence type="ECO:0000256" key="7">
    <source>
        <dbReference type="SAM" id="Phobius"/>
    </source>
</evidence>
<dbReference type="InterPro" id="IPR036890">
    <property type="entry name" value="HATPase_C_sf"/>
</dbReference>
<feature type="transmembrane region" description="Helical" evidence="7">
    <location>
        <begin position="64"/>
        <end position="87"/>
    </location>
</feature>
<evidence type="ECO:0000256" key="1">
    <source>
        <dbReference type="ARBA" id="ARBA00000085"/>
    </source>
</evidence>
<keyword evidence="4 9" id="KW-0808">Transferase</keyword>
<organism evidence="9 10">
    <name type="scientific">Tolypothrix tenuis PCC 7101</name>
    <dbReference type="NCBI Taxonomy" id="231146"/>
    <lineage>
        <taxon>Bacteria</taxon>
        <taxon>Bacillati</taxon>
        <taxon>Cyanobacteriota</taxon>
        <taxon>Cyanophyceae</taxon>
        <taxon>Nostocales</taxon>
        <taxon>Tolypothrichaceae</taxon>
        <taxon>Tolypothrix</taxon>
    </lineage>
</organism>
<keyword evidence="5" id="KW-0902">Two-component regulatory system</keyword>
<evidence type="ECO:0000256" key="5">
    <source>
        <dbReference type="ARBA" id="ARBA00023012"/>
    </source>
</evidence>
<evidence type="ECO:0000259" key="8">
    <source>
        <dbReference type="PROSITE" id="PS50109"/>
    </source>
</evidence>
<dbReference type="InterPro" id="IPR036097">
    <property type="entry name" value="HisK_dim/P_sf"/>
</dbReference>
<accession>A0A1Z4N6U3</accession>
<keyword evidence="10" id="KW-1185">Reference proteome</keyword>
<gene>
    <name evidence="9" type="ORF">NIES37_54250</name>
</gene>
<dbReference type="PROSITE" id="PS50109">
    <property type="entry name" value="HIS_KIN"/>
    <property type="match status" value="1"/>
</dbReference>
<dbReference type="SMART" id="SM00388">
    <property type="entry name" value="HisKA"/>
    <property type="match status" value="1"/>
</dbReference>
<keyword evidence="7" id="KW-0812">Transmembrane</keyword>
<keyword evidence="7" id="KW-1133">Transmembrane helix</keyword>
<dbReference type="Pfam" id="PF02518">
    <property type="entry name" value="HATPase_c"/>
    <property type="match status" value="1"/>
</dbReference>
<evidence type="ECO:0000313" key="9">
    <source>
        <dbReference type="EMBL" id="BAZ01425.1"/>
    </source>
</evidence>
<dbReference type="EC" id="2.7.13.3" evidence="2"/>
<name>A0A1Z4N6U3_9CYAN</name>
<comment type="catalytic activity">
    <reaction evidence="1">
        <text>ATP + protein L-histidine = ADP + protein N-phospho-L-histidine.</text>
        <dbReference type="EC" id="2.7.13.3"/>
    </reaction>
</comment>
<dbReference type="InterPro" id="IPR058544">
    <property type="entry name" value="ETR1_N"/>
</dbReference>
<dbReference type="Proteomes" id="UP000218785">
    <property type="component" value="Chromosome"/>
</dbReference>
<dbReference type="Pfam" id="PF25487">
    <property type="entry name" value="ETR1_N"/>
    <property type="match status" value="1"/>
</dbReference>
<dbReference type="Gene3D" id="3.30.565.10">
    <property type="entry name" value="Histidine kinase-like ATPase, C-terminal domain"/>
    <property type="match status" value="1"/>
</dbReference>
<dbReference type="PANTHER" id="PTHR43065:SF50">
    <property type="entry name" value="HISTIDINE KINASE"/>
    <property type="match status" value="1"/>
</dbReference>
<dbReference type="SUPFAM" id="SSF47384">
    <property type="entry name" value="Homodimeric domain of signal transducing histidine kinase"/>
    <property type="match status" value="1"/>
</dbReference>
<feature type="transmembrane region" description="Helical" evidence="7">
    <location>
        <begin position="28"/>
        <end position="52"/>
    </location>
</feature>
<evidence type="ECO:0000256" key="2">
    <source>
        <dbReference type="ARBA" id="ARBA00012438"/>
    </source>
</evidence>
<evidence type="ECO:0000256" key="3">
    <source>
        <dbReference type="ARBA" id="ARBA00022553"/>
    </source>
</evidence>
<feature type="transmembrane region" description="Helical" evidence="7">
    <location>
        <begin position="99"/>
        <end position="122"/>
    </location>
</feature>
<feature type="coiled-coil region" evidence="6">
    <location>
        <begin position="128"/>
        <end position="208"/>
    </location>
</feature>
<keyword evidence="6" id="KW-0175">Coiled coil</keyword>
<dbReference type="GO" id="GO:0000155">
    <property type="term" value="F:phosphorelay sensor kinase activity"/>
    <property type="evidence" value="ECO:0007669"/>
    <property type="project" value="InterPro"/>
</dbReference>
<dbReference type="InterPro" id="IPR003594">
    <property type="entry name" value="HATPase_dom"/>
</dbReference>
<keyword evidence="4 9" id="KW-0418">Kinase</keyword>
<dbReference type="EMBL" id="AP018248">
    <property type="protein sequence ID" value="BAZ01425.1"/>
    <property type="molecule type" value="Genomic_DNA"/>
</dbReference>
<evidence type="ECO:0000256" key="6">
    <source>
        <dbReference type="SAM" id="Coils"/>
    </source>
</evidence>
<keyword evidence="3" id="KW-0597">Phosphoprotein</keyword>
<dbReference type="InterPro" id="IPR005467">
    <property type="entry name" value="His_kinase_dom"/>
</dbReference>
<reference evidence="9 10" key="1">
    <citation type="submission" date="2017-06" db="EMBL/GenBank/DDBJ databases">
        <title>Genome sequencing of cyanobaciteial culture collection at National Institute for Environmental Studies (NIES).</title>
        <authorList>
            <person name="Hirose Y."/>
            <person name="Shimura Y."/>
            <person name="Fujisawa T."/>
            <person name="Nakamura Y."/>
            <person name="Kawachi M."/>
        </authorList>
    </citation>
    <scope>NUCLEOTIDE SEQUENCE [LARGE SCALE GENOMIC DNA]</scope>
    <source>
        <strain evidence="9 10">NIES-37</strain>
    </source>
</reference>
<protein>
    <recommendedName>
        <fullName evidence="2">histidine kinase</fullName>
        <ecNumber evidence="2">2.7.13.3</ecNumber>
    </recommendedName>
</protein>
<dbReference type="CDD" id="cd00082">
    <property type="entry name" value="HisKA"/>
    <property type="match status" value="1"/>
</dbReference>
<dbReference type="SMART" id="SM00387">
    <property type="entry name" value="HATPase_c"/>
    <property type="match status" value="1"/>
</dbReference>
<sequence>MLELLQSFFGDGLFIPHGHCYLWQPKLVWLHIISDSLIAIAYYSIPITLVYFAQKREDFPFKWILLLFGTFIVSCGTTHVMEVWTLWHPTYWLSGAIKFFTASVSVYTAIILVPIVPQALALPSPAQLEAANSQLKMEILERKSVEEALLKAKQELEIRVEERTSELKAAMTQSQENAAIAQEQAAQLQIALQKLANTQAQLVQTEKMSSLGQLVAGVAHEINNPVNFIYGNTIIADEYSESLINLISLYQENYSQPPTEIQNYTDEIDLDFIQKDLPRVLYSMKNGANRISEIVQSLRTFSRFDEAEIKQVNVHDGIDSTLLLLKNNFKGKANNPDIQVLKQYGNLPKIECYPGQLNQVFMYILNNAIDAINTVIKTNLNSLDAYQGKITIATEAVNSNEIMIRIIDNGCGMTEDIRKKVFDPFFTNKPVGSGTGLGMTVSYQIIQMHNGHLRCISVPDEGTEFQIQIPIVMKSQIQNL</sequence>
<dbReference type="RefSeq" id="WP_190445828.1">
    <property type="nucleotide sequence ID" value="NZ_CAWNJS010000001.1"/>
</dbReference>
<evidence type="ECO:0000313" key="10">
    <source>
        <dbReference type="Proteomes" id="UP000218785"/>
    </source>
</evidence>
<dbReference type="AlphaFoldDB" id="A0A1Z4N6U3"/>
<dbReference type="InterPro" id="IPR004358">
    <property type="entry name" value="Sig_transdc_His_kin-like_C"/>
</dbReference>
<dbReference type="KEGG" id="ttq:NIES37_54250"/>
<dbReference type="PRINTS" id="PR00344">
    <property type="entry name" value="BCTRLSENSOR"/>
</dbReference>
<dbReference type="SUPFAM" id="SSF55874">
    <property type="entry name" value="ATPase domain of HSP90 chaperone/DNA topoisomerase II/histidine kinase"/>
    <property type="match status" value="1"/>
</dbReference>
<keyword evidence="7" id="KW-0472">Membrane</keyword>
<dbReference type="InterPro" id="IPR003661">
    <property type="entry name" value="HisK_dim/P_dom"/>
</dbReference>
<evidence type="ECO:0000256" key="4">
    <source>
        <dbReference type="ARBA" id="ARBA00022777"/>
    </source>
</evidence>
<proteinExistence type="predicted"/>